<dbReference type="AlphaFoldDB" id="A0AAV7IE64"/>
<evidence type="ECO:0000313" key="2">
    <source>
        <dbReference type="Proteomes" id="UP000826195"/>
    </source>
</evidence>
<dbReference type="PANTHER" id="PTHR31508:SF2">
    <property type="entry name" value="PROTEIN PITCHFORK"/>
    <property type="match status" value="1"/>
</dbReference>
<proteinExistence type="predicted"/>
<dbReference type="EMBL" id="JAHXZJ010001864">
    <property type="protein sequence ID" value="KAH0550540.1"/>
    <property type="molecule type" value="Genomic_DNA"/>
</dbReference>
<name>A0AAV7IE64_COTGL</name>
<dbReference type="PANTHER" id="PTHR31508">
    <property type="entry name" value="PROTEIN PITCHFORK"/>
    <property type="match status" value="1"/>
</dbReference>
<protein>
    <submittedName>
        <fullName evidence="1">Uncharacterized protein</fullName>
    </submittedName>
</protein>
<sequence length="257" mass="30099">MWVCRDGFNYVVKKQEKQKLCFGSAKSRDLSSKSGFNSFMRYYTPENFDNIAPGSYNVLESFKSTTQSCQKSFSKKGYGGLANSGYRIIHQEDFPAPNEYNTAPLPVKKKFKYPFNCSAKRKDAYINNNPGPGTYQLNSPRKRILFDHDFGHCVKMRLGVEVKCTKRNNDVCEICNEKPVGDYWHFNNRVFICRACMSEERRLRKHKKVELNNFKKIRDCSWIHSHEGTDAKIWLMHPSVIKKWTQREAYMCSYLKD</sequence>
<dbReference type="GO" id="GO:0008092">
    <property type="term" value="F:cytoskeletal protein binding"/>
    <property type="evidence" value="ECO:0007669"/>
    <property type="project" value="TreeGrafter"/>
</dbReference>
<dbReference type="Pfam" id="PF07004">
    <property type="entry name" value="SHIPPO-rpt"/>
    <property type="match status" value="1"/>
</dbReference>
<dbReference type="InterPro" id="IPR033602">
    <property type="entry name" value="CIMAP3"/>
</dbReference>
<dbReference type="Proteomes" id="UP000826195">
    <property type="component" value="Unassembled WGS sequence"/>
</dbReference>
<gene>
    <name evidence="1" type="ORF">KQX54_020092</name>
</gene>
<reference evidence="1 2" key="1">
    <citation type="journal article" date="2021" name="J. Hered.">
        <title>A chromosome-level genome assembly of the parasitoid wasp, Cotesia glomerata (Hymenoptera: Braconidae).</title>
        <authorList>
            <person name="Pinto B.J."/>
            <person name="Weis J.J."/>
            <person name="Gamble T."/>
            <person name="Ode P.J."/>
            <person name="Paul R."/>
            <person name="Zaspel J.M."/>
        </authorList>
    </citation>
    <scope>NUCLEOTIDE SEQUENCE [LARGE SCALE GENOMIC DNA]</scope>
    <source>
        <strain evidence="1">CgM1</strain>
    </source>
</reference>
<organism evidence="1 2">
    <name type="scientific">Cotesia glomerata</name>
    <name type="common">Lepidopteran parasitic wasp</name>
    <name type="synonym">Apanteles glomeratus</name>
    <dbReference type="NCBI Taxonomy" id="32391"/>
    <lineage>
        <taxon>Eukaryota</taxon>
        <taxon>Metazoa</taxon>
        <taxon>Ecdysozoa</taxon>
        <taxon>Arthropoda</taxon>
        <taxon>Hexapoda</taxon>
        <taxon>Insecta</taxon>
        <taxon>Pterygota</taxon>
        <taxon>Neoptera</taxon>
        <taxon>Endopterygota</taxon>
        <taxon>Hymenoptera</taxon>
        <taxon>Apocrita</taxon>
        <taxon>Ichneumonoidea</taxon>
        <taxon>Braconidae</taxon>
        <taxon>Microgastrinae</taxon>
        <taxon>Cotesia</taxon>
    </lineage>
</organism>
<accession>A0AAV7IE64</accession>
<dbReference type="GO" id="GO:0031344">
    <property type="term" value="P:regulation of cell projection organization"/>
    <property type="evidence" value="ECO:0007669"/>
    <property type="project" value="TreeGrafter"/>
</dbReference>
<dbReference type="InterPro" id="IPR010736">
    <property type="entry name" value="SHIPPO-rpt"/>
</dbReference>
<comment type="caution">
    <text evidence="1">The sequence shown here is derived from an EMBL/GenBank/DDBJ whole genome shotgun (WGS) entry which is preliminary data.</text>
</comment>
<keyword evidence="2" id="KW-1185">Reference proteome</keyword>
<evidence type="ECO:0000313" key="1">
    <source>
        <dbReference type="EMBL" id="KAH0550540.1"/>
    </source>
</evidence>